<sequence length="318" mass="35935">MKRSAPEEVAEALGKLVKFDAEAVVSSCPSVQEIKRAEELLRSARQNASVQGKDAALESLLDHVYSVFDVTEEDIKKTSLRKILWTLKVHSVDDQTTLTKEENEGLDPVGFSKLAKEEPAGDFRVVFELFGVTFTMTGAVRREPQIIRGGIPHARGWMGVYNFEPFAFVKLEPSGVVKVDAESNYMHLMTYAEKWASISEFDQEDPNAWIIASRLIVVALCKLLRQKYRETHGRELNEENPALHLVMYKFESHMFEWEPDREAASEDEEDEDEDEEDEEEEDDDGDEDGDEGGEEDDGEGDEGEEDEEGEEGDSEDAE</sequence>
<feature type="region of interest" description="Disordered" evidence="1">
    <location>
        <begin position="259"/>
        <end position="318"/>
    </location>
</feature>
<dbReference type="AlphaFoldDB" id="A0A0G4G6T4"/>
<evidence type="ECO:0000313" key="2">
    <source>
        <dbReference type="EMBL" id="CEM24275.1"/>
    </source>
</evidence>
<dbReference type="PhylomeDB" id="A0A0G4G6T4"/>
<dbReference type="EMBL" id="CDMZ01000937">
    <property type="protein sequence ID" value="CEM24275.1"/>
    <property type="molecule type" value="Genomic_DNA"/>
</dbReference>
<protein>
    <submittedName>
        <fullName evidence="2">Uncharacterized protein</fullName>
    </submittedName>
</protein>
<gene>
    <name evidence="2" type="ORF">Cvel_4254</name>
</gene>
<name>A0A0G4G6T4_9ALVE</name>
<proteinExistence type="predicted"/>
<feature type="compositionally biased region" description="Acidic residues" evidence="1">
    <location>
        <begin position="265"/>
        <end position="318"/>
    </location>
</feature>
<reference evidence="2" key="1">
    <citation type="submission" date="2014-11" db="EMBL/GenBank/DDBJ databases">
        <authorList>
            <person name="Otto D Thomas"/>
            <person name="Naeem Raeece"/>
        </authorList>
    </citation>
    <scope>NUCLEOTIDE SEQUENCE</scope>
</reference>
<evidence type="ECO:0000256" key="1">
    <source>
        <dbReference type="SAM" id="MobiDB-lite"/>
    </source>
</evidence>
<accession>A0A0G4G6T4</accession>
<organism evidence="2">
    <name type="scientific">Chromera velia CCMP2878</name>
    <dbReference type="NCBI Taxonomy" id="1169474"/>
    <lineage>
        <taxon>Eukaryota</taxon>
        <taxon>Sar</taxon>
        <taxon>Alveolata</taxon>
        <taxon>Colpodellida</taxon>
        <taxon>Chromeraceae</taxon>
        <taxon>Chromera</taxon>
    </lineage>
</organism>
<dbReference type="VEuPathDB" id="CryptoDB:Cvel_4254"/>